<protein>
    <submittedName>
        <fullName evidence="1">Uncharacterized protein</fullName>
    </submittedName>
</protein>
<accession>A0A839K2C3</accession>
<sequence>MFGYVNVYKPELKMKDYYKYKAYYCGLCDVLKNKYGRAGQMTLSYDMTFLIILLSSLYETNTVKEQKRCVIHPLKVHDLLRNEITEYVADMEIALSYHHLKDDWMDEKSITGYAGAKLLKKKYNKIERQYPRQCRRISECLKQLQDIEKQCEINIDMVSRCFGELMSEIFVYRQDVWESTLRKLGFYLGKFIYILDAYDDLEKDHRKRNYNPLHHIEQASSFDEDCYQMLTMMMAECTKEFEKLPCLIDLDILHNILYEGVWTKYDTIRKNRLEKEGTKV</sequence>
<evidence type="ECO:0000313" key="1">
    <source>
        <dbReference type="EMBL" id="MBB2183352.1"/>
    </source>
</evidence>
<organism evidence="1 2">
    <name type="scientific">Variimorphobacter saccharofermentans</name>
    <dbReference type="NCBI Taxonomy" id="2755051"/>
    <lineage>
        <taxon>Bacteria</taxon>
        <taxon>Bacillati</taxon>
        <taxon>Bacillota</taxon>
        <taxon>Clostridia</taxon>
        <taxon>Lachnospirales</taxon>
        <taxon>Lachnospiraceae</taxon>
        <taxon>Variimorphobacter</taxon>
    </lineage>
</organism>
<dbReference type="AlphaFoldDB" id="A0A839K2C3"/>
<name>A0A839K2C3_9FIRM</name>
<comment type="caution">
    <text evidence="1">The sequence shown here is derived from an EMBL/GenBank/DDBJ whole genome shotgun (WGS) entry which is preliminary data.</text>
</comment>
<dbReference type="RefSeq" id="WP_228353012.1">
    <property type="nucleotide sequence ID" value="NZ_JACEGA010000001.1"/>
</dbReference>
<evidence type="ECO:0000313" key="2">
    <source>
        <dbReference type="Proteomes" id="UP000574276"/>
    </source>
</evidence>
<dbReference type="EMBL" id="JACEGA010000001">
    <property type="protein sequence ID" value="MBB2183352.1"/>
    <property type="molecule type" value="Genomic_DNA"/>
</dbReference>
<gene>
    <name evidence="1" type="ORF">H0486_10730</name>
</gene>
<proteinExistence type="predicted"/>
<dbReference type="InterPro" id="IPR043740">
    <property type="entry name" value="DUF5685"/>
</dbReference>
<reference evidence="1 2" key="1">
    <citation type="submission" date="2020-07" db="EMBL/GenBank/DDBJ databases">
        <title>Characterization and genome sequencing of isolate MD1, a novel member within the family Lachnospiraceae.</title>
        <authorList>
            <person name="Rettenmaier R."/>
            <person name="Di Bello L."/>
            <person name="Zinser C."/>
            <person name="Scheitz K."/>
            <person name="Liebl W."/>
            <person name="Zverlov V."/>
        </authorList>
    </citation>
    <scope>NUCLEOTIDE SEQUENCE [LARGE SCALE GENOMIC DNA]</scope>
    <source>
        <strain evidence="1 2">MD1</strain>
    </source>
</reference>
<keyword evidence="2" id="KW-1185">Reference proteome</keyword>
<dbReference type="Pfam" id="PF18937">
    <property type="entry name" value="DUF5685"/>
    <property type="match status" value="1"/>
</dbReference>
<dbReference type="Proteomes" id="UP000574276">
    <property type="component" value="Unassembled WGS sequence"/>
</dbReference>